<evidence type="ECO:0000313" key="2">
    <source>
        <dbReference type="EMBL" id="BCS97640.1"/>
    </source>
</evidence>
<dbReference type="SUPFAM" id="SSF53850">
    <property type="entry name" value="Periplasmic binding protein-like II"/>
    <property type="match status" value="1"/>
</dbReference>
<reference evidence="2 3" key="1">
    <citation type="submission" date="2021-02" db="EMBL/GenBank/DDBJ databases">
        <title>Complete genome of Desulfoluna sp. strain ASN36.</title>
        <authorList>
            <person name="Takahashi A."/>
            <person name="Kojima H."/>
            <person name="Fukui M."/>
        </authorList>
    </citation>
    <scope>NUCLEOTIDE SEQUENCE [LARGE SCALE GENOMIC DNA]</scope>
    <source>
        <strain evidence="2 3">ASN36</strain>
    </source>
</reference>
<dbReference type="RefSeq" id="WP_236889045.1">
    <property type="nucleotide sequence ID" value="NZ_AP024488.1"/>
</dbReference>
<evidence type="ECO:0000313" key="3">
    <source>
        <dbReference type="Proteomes" id="UP001320148"/>
    </source>
</evidence>
<proteinExistence type="predicted"/>
<organism evidence="2 3">
    <name type="scientific">Desulfoluna limicola</name>
    <dbReference type="NCBI Taxonomy" id="2810562"/>
    <lineage>
        <taxon>Bacteria</taxon>
        <taxon>Pseudomonadati</taxon>
        <taxon>Thermodesulfobacteriota</taxon>
        <taxon>Desulfobacteria</taxon>
        <taxon>Desulfobacterales</taxon>
        <taxon>Desulfolunaceae</taxon>
        <taxon>Desulfoluna</taxon>
    </lineage>
</organism>
<dbReference type="InterPro" id="IPR027020">
    <property type="entry name" value="YnjB"/>
</dbReference>
<dbReference type="Proteomes" id="UP001320148">
    <property type="component" value="Chromosome"/>
</dbReference>
<dbReference type="PIRSF" id="PIRSF029172">
    <property type="entry name" value="UCP029172_ABC_sbc_YnjB"/>
    <property type="match status" value="1"/>
</dbReference>
<dbReference type="PANTHER" id="PTHR42779">
    <property type="entry name" value="PROTEIN YNJB"/>
    <property type="match status" value="1"/>
</dbReference>
<dbReference type="NCBIfam" id="NF008633">
    <property type="entry name" value="PRK11622.1"/>
    <property type="match status" value="1"/>
</dbReference>
<keyword evidence="1" id="KW-0732">Signal</keyword>
<accession>A0ABN6FAS5</accession>
<gene>
    <name evidence="2" type="ORF">DSLASN_32720</name>
</gene>
<keyword evidence="3" id="KW-1185">Reference proteome</keyword>
<dbReference type="EMBL" id="AP024488">
    <property type="protein sequence ID" value="BCS97640.1"/>
    <property type="molecule type" value="Genomic_DNA"/>
</dbReference>
<dbReference type="Gene3D" id="3.40.190.10">
    <property type="entry name" value="Periplasmic binding protein-like II"/>
    <property type="match status" value="2"/>
</dbReference>
<name>A0ABN6FAS5_9BACT</name>
<feature type="chain" id="PRO_5045511507" evidence="1">
    <location>
        <begin position="21"/>
        <end position="386"/>
    </location>
</feature>
<evidence type="ECO:0000256" key="1">
    <source>
        <dbReference type="SAM" id="SignalP"/>
    </source>
</evidence>
<feature type="signal peptide" evidence="1">
    <location>
        <begin position="1"/>
        <end position="20"/>
    </location>
</feature>
<sequence length="386" mass="42671">MMKRIVFCLALLCALSSAHAAPWNETLEKARGKVVYFNAWGGSKEINDYIRWAGREVEKQYGIRVVHVKVTDISDIVNRILAEKVAGKNTGGTVDMMWINGENFKTMKEAGLLHGPFTATLPNFALVNREKLQIDEDFTVPVDGLEAPWGVGQLNFIYDADRTPKPPRDAKALLAFAQKNPGRVTYPMPPQFHGSSFLKQILLELAPDQAPLYKPVSEADLAAVTTPLWTWLDALHPVAWRKAKAFPTGSSQMVQLLDDGEIDLAISFNPQDAAAKARKGLLPEAARSLVFDIGALTNSHFLAIPYNSDAKAAAKVMINFLMSPEAQARKADTDIWGDPTVLNVAKLTPAQQALFKSAPELEKSVAEPHPSWMTAIEKEWKKRYGH</sequence>
<protein>
    <submittedName>
        <fullName evidence="2">ABC transporter substrate-binding protein</fullName>
    </submittedName>
</protein>
<dbReference type="PANTHER" id="PTHR42779:SF1">
    <property type="entry name" value="PROTEIN YNJB"/>
    <property type="match status" value="1"/>
</dbReference>
<dbReference type="InterPro" id="IPR006059">
    <property type="entry name" value="SBP"/>
</dbReference>
<dbReference type="Pfam" id="PF13416">
    <property type="entry name" value="SBP_bac_8"/>
    <property type="match status" value="1"/>
</dbReference>